<evidence type="ECO:0000313" key="1">
    <source>
        <dbReference type="EMBL" id="QWM90423.1"/>
    </source>
</evidence>
<dbReference type="Proteomes" id="UP000827432">
    <property type="component" value="Segment"/>
</dbReference>
<dbReference type="GeneID" id="75690725"/>
<evidence type="ECO:0000313" key="2">
    <source>
        <dbReference type="Proteomes" id="UP000827432"/>
    </source>
</evidence>
<protein>
    <submittedName>
        <fullName evidence="1">ZPR1-related zinc finger protein, DNA-directed RNA polymerase subunit</fullName>
    </submittedName>
</protein>
<proteinExistence type="predicted"/>
<dbReference type="GO" id="GO:0000428">
    <property type="term" value="C:DNA-directed RNA polymerase complex"/>
    <property type="evidence" value="ECO:0007669"/>
    <property type="project" value="UniProtKB-KW"/>
</dbReference>
<name>A0AAE7RYU3_9CAUD</name>
<gene>
    <name evidence="1" type="primary">gp_26560</name>
</gene>
<sequence length="106" mass="11668">MSKGIRVSEKHGVNPSITICPICGKETGIALLGKLKGDKEAPMRMLSDPCDDCVSKLGNDKIYILAINDQGYGTKAIIIERSALNIPVKGYMILMKENEFDKVFKH</sequence>
<reference evidence="1 2" key="1">
    <citation type="submission" date="2021-04" db="EMBL/GenBank/DDBJ databases">
        <authorList>
            <person name="Shkoporov A.N."/>
            <person name="Stockdale S.R."/>
            <person name="Guerin E."/>
            <person name="Ross R.P."/>
            <person name="Hill C."/>
        </authorList>
    </citation>
    <scope>NUCLEOTIDE SEQUENCE [LARGE SCALE GENOMIC DNA]</scope>
    <source>
        <strain evidence="2">cr2_1</strain>
    </source>
</reference>
<dbReference type="EMBL" id="MZ130489">
    <property type="protein sequence ID" value="QWM90423.1"/>
    <property type="molecule type" value="Genomic_DNA"/>
</dbReference>
<dbReference type="KEGG" id="vg:75690725"/>
<keyword evidence="1" id="KW-0240">DNA-directed RNA polymerase</keyword>
<keyword evidence="2" id="KW-1185">Reference proteome</keyword>
<accession>A0AAE7RYU3</accession>
<organism evidence="1 2">
    <name type="scientific">uncultured phage cr2_1</name>
    <dbReference type="NCBI Taxonomy" id="2986394"/>
    <lineage>
        <taxon>Viruses</taxon>
        <taxon>Duplodnaviria</taxon>
        <taxon>Heunggongvirae</taxon>
        <taxon>Uroviricota</taxon>
        <taxon>Caudoviricetes</taxon>
        <taxon>Crassvirales</taxon>
        <taxon>Crevaviridae</taxon>
        <taxon>Coarsevirinae</taxon>
        <taxon>Junduvirus</taxon>
        <taxon>Junduvirus communis</taxon>
    </lineage>
</organism>
<dbReference type="RefSeq" id="YP_010359995.1">
    <property type="nucleotide sequence ID" value="NC_062779.1"/>
</dbReference>
<keyword evidence="1" id="KW-0804">Transcription</keyword>